<organism evidence="2 3">
    <name type="scientific">Allocoprobacillus halotolerans</name>
    <dbReference type="NCBI Taxonomy" id="2944914"/>
    <lineage>
        <taxon>Bacteria</taxon>
        <taxon>Bacillati</taxon>
        <taxon>Bacillota</taxon>
        <taxon>Erysipelotrichia</taxon>
        <taxon>Erysipelotrichales</taxon>
        <taxon>Erysipelotrichaceae</taxon>
        <taxon>Allocoprobacillus</taxon>
    </lineage>
</organism>
<dbReference type="EMBL" id="CP101620">
    <property type="protein sequence ID" value="UTY38236.1"/>
    <property type="molecule type" value="Genomic_DNA"/>
</dbReference>
<dbReference type="RefSeq" id="WP_290138446.1">
    <property type="nucleotide sequence ID" value="NZ_CP101620.1"/>
</dbReference>
<evidence type="ECO:0000313" key="3">
    <source>
        <dbReference type="Proteomes" id="UP001060112"/>
    </source>
</evidence>
<name>A0ABY5I279_9FIRM</name>
<dbReference type="InterPro" id="IPR018958">
    <property type="entry name" value="Knr4/Smi1-like_dom"/>
</dbReference>
<accession>A0ABY5I279</accession>
<reference evidence="2" key="1">
    <citation type="submission" date="2022-07" db="EMBL/GenBank/DDBJ databases">
        <title>Faecal culturing of patients with breast cancer.</title>
        <authorList>
            <person name="Teng N.M.Y."/>
            <person name="Kiu R."/>
            <person name="Evans R."/>
            <person name="Baker D.J."/>
            <person name="Zenner C."/>
            <person name="Robinson S.D."/>
            <person name="Hall L.J."/>
        </authorList>
    </citation>
    <scope>NUCLEOTIDE SEQUENCE</scope>
    <source>
        <strain evidence="2">LH1062</strain>
    </source>
</reference>
<protein>
    <submittedName>
        <fullName evidence="2">SMI1/KNR4 family protein</fullName>
    </submittedName>
</protein>
<dbReference type="Proteomes" id="UP001060112">
    <property type="component" value="Chromosome"/>
</dbReference>
<evidence type="ECO:0000313" key="2">
    <source>
        <dbReference type="EMBL" id="UTY38236.1"/>
    </source>
</evidence>
<proteinExistence type="predicted"/>
<sequence length="191" mass="22126">MLISKFNNEDIENAIQEIENRYGFIFPTEYRIFLQKYNGGKTPNTTFHLQGISSDIQAFYGLGKADMNYNISMLENTLLFSDMIDNNLFPIAINSFGDYLLIGLCGDNTGKIYFCYHDMSKNDIELSSSLSAFFSCCRSQKIGHIRTVEERITDMKRLGKGHKITEEKLKCWQKEIDEYSKIKQEKVTFEI</sequence>
<feature type="domain" description="Knr4/Smi1-like" evidence="1">
    <location>
        <begin position="2"/>
        <end position="102"/>
    </location>
</feature>
<dbReference type="Pfam" id="PF09346">
    <property type="entry name" value="SMI1_KNR4"/>
    <property type="match status" value="1"/>
</dbReference>
<dbReference type="InterPro" id="IPR037883">
    <property type="entry name" value="Knr4/Smi1-like_sf"/>
</dbReference>
<dbReference type="SMART" id="SM00860">
    <property type="entry name" value="SMI1_KNR4"/>
    <property type="match status" value="1"/>
</dbReference>
<evidence type="ECO:0000259" key="1">
    <source>
        <dbReference type="SMART" id="SM00860"/>
    </source>
</evidence>
<dbReference type="SUPFAM" id="SSF160631">
    <property type="entry name" value="SMI1/KNR4-like"/>
    <property type="match status" value="1"/>
</dbReference>
<dbReference type="Gene3D" id="3.40.1580.10">
    <property type="entry name" value="SMI1/KNR4-like"/>
    <property type="match status" value="1"/>
</dbReference>
<keyword evidence="3" id="KW-1185">Reference proteome</keyword>
<gene>
    <name evidence="2" type="ORF">NMU03_11155</name>
</gene>